<evidence type="ECO:0000256" key="1">
    <source>
        <dbReference type="SAM" id="Phobius"/>
    </source>
</evidence>
<keyword evidence="1" id="KW-0812">Transmembrane</keyword>
<dbReference type="EMBL" id="CP064942">
    <property type="protein sequence ID" value="QPH55143.1"/>
    <property type="molecule type" value="Genomic_DNA"/>
</dbReference>
<evidence type="ECO:0000313" key="2">
    <source>
        <dbReference type="EMBL" id="QPH55143.1"/>
    </source>
</evidence>
<reference evidence="2 3" key="1">
    <citation type="submission" date="2020-11" db="EMBL/GenBank/DDBJ databases">
        <title>Description of Pontivivens ytuae sp. nov. isolated from deep sea sediment of Mariana Trench.</title>
        <authorList>
            <person name="Wang Z."/>
            <person name="Sun Q.-L."/>
            <person name="Xu X.-D."/>
            <person name="Tang Y.-Z."/>
            <person name="Zhang J."/>
        </authorList>
    </citation>
    <scope>NUCLEOTIDE SEQUENCE [LARGE SCALE GENOMIC DNA]</scope>
    <source>
        <strain evidence="2 3">MT2928</strain>
    </source>
</reference>
<organism evidence="2 3">
    <name type="scientific">Pontivivens ytuae</name>
    <dbReference type="NCBI Taxonomy" id="2789856"/>
    <lineage>
        <taxon>Bacteria</taxon>
        <taxon>Pseudomonadati</taxon>
        <taxon>Pseudomonadota</taxon>
        <taxon>Alphaproteobacteria</taxon>
        <taxon>Rhodobacterales</taxon>
        <taxon>Paracoccaceae</taxon>
        <taxon>Pontivivens</taxon>
    </lineage>
</organism>
<evidence type="ECO:0008006" key="4">
    <source>
        <dbReference type="Google" id="ProtNLM"/>
    </source>
</evidence>
<name>A0A7S9QDC4_9RHOB</name>
<keyword evidence="1" id="KW-1133">Transmembrane helix</keyword>
<dbReference type="RefSeq" id="WP_196104342.1">
    <property type="nucleotide sequence ID" value="NZ_CP064942.1"/>
</dbReference>
<evidence type="ECO:0000313" key="3">
    <source>
        <dbReference type="Proteomes" id="UP000594800"/>
    </source>
</evidence>
<protein>
    <recommendedName>
        <fullName evidence="4">YMGG-like Gly-zipper domain-containing protein</fullName>
    </recommendedName>
</protein>
<dbReference type="PROSITE" id="PS51257">
    <property type="entry name" value="PROKAR_LIPOPROTEIN"/>
    <property type="match status" value="1"/>
</dbReference>
<feature type="transmembrane region" description="Helical" evidence="1">
    <location>
        <begin position="30"/>
        <end position="54"/>
    </location>
</feature>
<accession>A0A7S9QDC4</accession>
<dbReference type="AlphaFoldDB" id="A0A7S9QDC4"/>
<keyword evidence="1" id="KW-0472">Membrane</keyword>
<dbReference type="Proteomes" id="UP000594800">
    <property type="component" value="Chromosome"/>
</dbReference>
<sequence>MRILLFIAVAALAACGSSTGDRGLSGGAIGLGTGVLVGAAAAPAIVVGAAAGALTDSSQINLGRPVWR</sequence>
<dbReference type="KEGG" id="poz:I0K15_05185"/>
<proteinExistence type="predicted"/>
<gene>
    <name evidence="2" type="ORF">I0K15_05185</name>
</gene>
<keyword evidence="3" id="KW-1185">Reference proteome</keyword>